<proteinExistence type="predicted"/>
<dbReference type="EMBL" id="JACHIR010000001">
    <property type="protein sequence ID" value="MBB5890343.1"/>
    <property type="molecule type" value="Genomic_DNA"/>
</dbReference>
<evidence type="ECO:0000313" key="3">
    <source>
        <dbReference type="Proteomes" id="UP000585638"/>
    </source>
</evidence>
<organism evidence="2 3">
    <name type="scientific">Kutzneria kofuensis</name>
    <dbReference type="NCBI Taxonomy" id="103725"/>
    <lineage>
        <taxon>Bacteria</taxon>
        <taxon>Bacillati</taxon>
        <taxon>Actinomycetota</taxon>
        <taxon>Actinomycetes</taxon>
        <taxon>Pseudonocardiales</taxon>
        <taxon>Pseudonocardiaceae</taxon>
        <taxon>Kutzneria</taxon>
    </lineage>
</organism>
<dbReference type="PANTHER" id="PTHR36221:SF1">
    <property type="entry name" value="DUF742 DOMAIN-CONTAINING PROTEIN"/>
    <property type="match status" value="1"/>
</dbReference>
<dbReference type="Proteomes" id="UP000585638">
    <property type="component" value="Unassembled WGS sequence"/>
</dbReference>
<gene>
    <name evidence="2" type="ORF">BJ998_001539</name>
</gene>
<feature type="compositionally biased region" description="Pro residues" evidence="1">
    <location>
        <begin position="90"/>
        <end position="104"/>
    </location>
</feature>
<feature type="region of interest" description="Disordered" evidence="1">
    <location>
        <begin position="1"/>
        <end position="125"/>
    </location>
</feature>
<dbReference type="RefSeq" id="WP_184859742.1">
    <property type="nucleotide sequence ID" value="NZ_BAAAWY010000047.1"/>
</dbReference>
<dbReference type="AlphaFoldDB" id="A0A7W9KDS1"/>
<dbReference type="Pfam" id="PF05331">
    <property type="entry name" value="DUF742"/>
    <property type="match status" value="1"/>
</dbReference>
<reference evidence="2 3" key="1">
    <citation type="submission" date="2020-08" db="EMBL/GenBank/DDBJ databases">
        <title>Sequencing the genomes of 1000 actinobacteria strains.</title>
        <authorList>
            <person name="Klenk H.-P."/>
        </authorList>
    </citation>
    <scope>NUCLEOTIDE SEQUENCE [LARGE SCALE GENOMIC DNA]</scope>
    <source>
        <strain evidence="2 3">DSM 43851</strain>
    </source>
</reference>
<evidence type="ECO:0000256" key="1">
    <source>
        <dbReference type="SAM" id="MobiDB-lite"/>
    </source>
</evidence>
<name>A0A7W9KDS1_9PSEU</name>
<sequence length="223" mass="24545">MADVVEVGRTGARFGSARNRERWADVEPDVEQPKPGEPAPEELERGQHELAPEVGRTGARFGSPRARRRWQRDADEEPPVEDDLTHTQPLPAPPKPVPPPPPVYPEDDLAWDGLDAGEEPSSLVRPYARTGGRTEVNRELRLETLISVDRSDVVLVMEHRRIVEICERTSSVAEVAAALPAPLGVARVLIDDLIELGVLTVHTGDSRPDEALLARVLAGLRRL</sequence>
<feature type="compositionally biased region" description="Acidic residues" evidence="1">
    <location>
        <begin position="105"/>
        <end position="118"/>
    </location>
</feature>
<dbReference type="InterPro" id="IPR007995">
    <property type="entry name" value="DUF742"/>
</dbReference>
<dbReference type="PANTHER" id="PTHR36221">
    <property type="entry name" value="DUF742 DOMAIN-CONTAINING PROTEIN"/>
    <property type="match status" value="1"/>
</dbReference>
<feature type="compositionally biased region" description="Basic and acidic residues" evidence="1">
    <location>
        <begin position="42"/>
        <end position="51"/>
    </location>
</feature>
<accession>A0A7W9KDS1</accession>
<evidence type="ECO:0008006" key="4">
    <source>
        <dbReference type="Google" id="ProtNLM"/>
    </source>
</evidence>
<protein>
    <recommendedName>
        <fullName evidence="4">DUF742 domain-containing protein</fullName>
    </recommendedName>
</protein>
<comment type="caution">
    <text evidence="2">The sequence shown here is derived from an EMBL/GenBank/DDBJ whole genome shotgun (WGS) entry which is preliminary data.</text>
</comment>
<evidence type="ECO:0000313" key="2">
    <source>
        <dbReference type="EMBL" id="MBB5890343.1"/>
    </source>
</evidence>
<keyword evidence="3" id="KW-1185">Reference proteome</keyword>